<reference evidence="3 4" key="1">
    <citation type="submission" date="2021-04" db="EMBL/GenBank/DDBJ databases">
        <title>The complete genome sequence of Neokomagataea sp. TBRC 2177.</title>
        <authorList>
            <person name="Charoenyingcharoen P."/>
            <person name="Yukphan P."/>
        </authorList>
    </citation>
    <scope>NUCLEOTIDE SEQUENCE [LARGE SCALE GENOMIC DNA]</scope>
    <source>
        <strain evidence="3 4">TBRC 2177</strain>
    </source>
</reference>
<dbReference type="InterPro" id="IPR012341">
    <property type="entry name" value="6hp_glycosidase-like_sf"/>
</dbReference>
<comment type="similarity">
    <text evidence="1">Belongs to the N-acylglucosamine 2-epimerase family.</text>
</comment>
<dbReference type="InterPro" id="IPR010819">
    <property type="entry name" value="AGE/CE"/>
</dbReference>
<proteinExistence type="inferred from homology"/>
<evidence type="ECO:0000313" key="3">
    <source>
        <dbReference type="EMBL" id="MBR0560001.1"/>
    </source>
</evidence>
<evidence type="ECO:0000256" key="1">
    <source>
        <dbReference type="ARBA" id="ARBA00008558"/>
    </source>
</evidence>
<evidence type="ECO:0000313" key="4">
    <source>
        <dbReference type="Proteomes" id="UP000677812"/>
    </source>
</evidence>
<keyword evidence="2" id="KW-0413">Isomerase</keyword>
<dbReference type="SUPFAM" id="SSF48208">
    <property type="entry name" value="Six-hairpin glycosidases"/>
    <property type="match status" value="1"/>
</dbReference>
<comment type="caution">
    <text evidence="3">The sequence shown here is derived from an EMBL/GenBank/DDBJ whole genome shotgun (WGS) entry which is preliminary data.</text>
</comment>
<protein>
    <submittedName>
        <fullName evidence="3">AGE family epimerase/isomerase</fullName>
    </submittedName>
</protein>
<dbReference type="InterPro" id="IPR008928">
    <property type="entry name" value="6-hairpin_glycosidase_sf"/>
</dbReference>
<dbReference type="Gene3D" id="1.50.10.10">
    <property type="match status" value="1"/>
</dbReference>
<sequence length="380" mass="44089">MISYENLHHEWSHWLTQKALPLWSQQGFNTETSLFHERLTWGGQPIPLPQLRLMVQARQIATYCRAEIDGHFYAGDKALACLEMIEKLYWRRDGKPGWIFSINPSHEPVDTTRDLYAHAFILYAYAWAYRLTQNAHYRNTAKEIFNETLKIFSASTGGFWDTFPIKDTIRRQNPHMHFLEACLALFETTQDDDYLQHAHRLITLAQKCFINPHSHLLLEFFTSDLAPLNPFGSNRVEPGHMLEWSWLLHEYIRLAPNTTQHQTITSQAHSLQAAAEQYGITQNHVLDAINDVGSVQENSLRIWPQTEFLRLLHHPSAKKRPSAALHCSQILTQYFLQETLSGGWIDRLHSNYNAISNHMPASSLYHIYGAAREILIIHKQ</sequence>
<gene>
    <name evidence="3" type="ORF">KB213_08045</name>
</gene>
<organism evidence="3 4">
    <name type="scientific">Neokomagataea anthophila</name>
    <dbReference type="NCBI Taxonomy" id="2826925"/>
    <lineage>
        <taxon>Bacteria</taxon>
        <taxon>Pseudomonadati</taxon>
        <taxon>Pseudomonadota</taxon>
        <taxon>Alphaproteobacteria</taxon>
        <taxon>Acetobacterales</taxon>
        <taxon>Acetobacteraceae</taxon>
        <taxon>Neokomagataea</taxon>
    </lineage>
</organism>
<dbReference type="Pfam" id="PF07221">
    <property type="entry name" value="GlcNAc_2-epim"/>
    <property type="match status" value="1"/>
</dbReference>
<evidence type="ECO:0000256" key="2">
    <source>
        <dbReference type="ARBA" id="ARBA00023235"/>
    </source>
</evidence>
<dbReference type="Proteomes" id="UP000677812">
    <property type="component" value="Unassembled WGS sequence"/>
</dbReference>
<dbReference type="EMBL" id="JAGRQH010000004">
    <property type="protein sequence ID" value="MBR0560001.1"/>
    <property type="molecule type" value="Genomic_DNA"/>
</dbReference>
<name>A0ABS5E801_9PROT</name>
<accession>A0ABS5E801</accession>
<dbReference type="PANTHER" id="PTHR15108">
    <property type="entry name" value="N-ACYLGLUCOSAMINE-2-EPIMERASE"/>
    <property type="match status" value="1"/>
</dbReference>
<keyword evidence="4" id="KW-1185">Reference proteome</keyword>
<dbReference type="RefSeq" id="WP_211681985.1">
    <property type="nucleotide sequence ID" value="NZ_JAGRQH010000004.1"/>
</dbReference>